<feature type="signal peptide" evidence="10">
    <location>
        <begin position="1"/>
        <end position="38"/>
    </location>
</feature>
<keyword evidence="8 9" id="KW-0472">Membrane</keyword>
<keyword evidence="7 9" id="KW-1133">Transmembrane helix</keyword>
<evidence type="ECO:0000256" key="9">
    <source>
        <dbReference type="SAM" id="Phobius"/>
    </source>
</evidence>
<dbReference type="EMBL" id="BTSY01000006">
    <property type="protein sequence ID" value="GMT32371.1"/>
    <property type="molecule type" value="Genomic_DNA"/>
</dbReference>
<evidence type="ECO:0000313" key="12">
    <source>
        <dbReference type="Proteomes" id="UP001432322"/>
    </source>
</evidence>
<comment type="caution">
    <text evidence="11">The sequence shown here is derived from an EMBL/GenBank/DDBJ whole genome shotgun (WGS) entry which is preliminary data.</text>
</comment>
<feature type="chain" id="PRO_5043966592" description="ER membrane protein complex subunit 10" evidence="10">
    <location>
        <begin position="39"/>
        <end position="234"/>
    </location>
</feature>
<keyword evidence="4 9" id="KW-0812">Transmembrane</keyword>
<dbReference type="AlphaFoldDB" id="A0AAV5WJC1"/>
<evidence type="ECO:0000256" key="10">
    <source>
        <dbReference type="SAM" id="SignalP"/>
    </source>
</evidence>
<keyword evidence="5 10" id="KW-0732">Signal</keyword>
<dbReference type="PANTHER" id="PTHR21397:SF4">
    <property type="entry name" value="ER MEMBRANE PROTEIN COMPLEX SUBUNIT 10"/>
    <property type="match status" value="1"/>
</dbReference>
<organism evidence="11 12">
    <name type="scientific">Pristionchus fissidentatus</name>
    <dbReference type="NCBI Taxonomy" id="1538716"/>
    <lineage>
        <taxon>Eukaryota</taxon>
        <taxon>Metazoa</taxon>
        <taxon>Ecdysozoa</taxon>
        <taxon>Nematoda</taxon>
        <taxon>Chromadorea</taxon>
        <taxon>Rhabditida</taxon>
        <taxon>Rhabditina</taxon>
        <taxon>Diplogasteromorpha</taxon>
        <taxon>Diplogasteroidea</taxon>
        <taxon>Neodiplogasteridae</taxon>
        <taxon>Pristionchus</taxon>
    </lineage>
</organism>
<feature type="transmembrane region" description="Helical" evidence="9">
    <location>
        <begin position="210"/>
        <end position="227"/>
    </location>
</feature>
<evidence type="ECO:0000256" key="6">
    <source>
        <dbReference type="ARBA" id="ARBA00022824"/>
    </source>
</evidence>
<protein>
    <recommendedName>
        <fullName evidence="3">ER membrane protein complex subunit 10</fullName>
    </recommendedName>
</protein>
<keyword evidence="6" id="KW-0256">Endoplasmic reticulum</keyword>
<evidence type="ECO:0000256" key="8">
    <source>
        <dbReference type="ARBA" id="ARBA00023136"/>
    </source>
</evidence>
<comment type="subcellular location">
    <subcellularLocation>
        <location evidence="1">Endoplasmic reticulum membrane</location>
        <topology evidence="1">Single-pass type I membrane protein</topology>
    </subcellularLocation>
</comment>
<evidence type="ECO:0000256" key="3">
    <source>
        <dbReference type="ARBA" id="ARBA00020105"/>
    </source>
</evidence>
<evidence type="ECO:0000256" key="2">
    <source>
        <dbReference type="ARBA" id="ARBA00007695"/>
    </source>
</evidence>
<proteinExistence type="inferred from homology"/>
<dbReference type="GO" id="GO:0072546">
    <property type="term" value="C:EMC complex"/>
    <property type="evidence" value="ECO:0007669"/>
    <property type="project" value="TreeGrafter"/>
</dbReference>
<accession>A0AAV5WJC1</accession>
<dbReference type="PANTHER" id="PTHR21397">
    <property type="entry name" value="CHROMATIN COMPLEXES SUBUNIT BAP18-RELATED"/>
    <property type="match status" value="1"/>
</dbReference>
<keyword evidence="12" id="KW-1185">Reference proteome</keyword>
<evidence type="ECO:0000256" key="7">
    <source>
        <dbReference type="ARBA" id="ARBA00022989"/>
    </source>
</evidence>
<evidence type="ECO:0000256" key="4">
    <source>
        <dbReference type="ARBA" id="ARBA00022692"/>
    </source>
</evidence>
<evidence type="ECO:0000256" key="1">
    <source>
        <dbReference type="ARBA" id="ARBA00004115"/>
    </source>
</evidence>
<sequence length="234" mass="25515">SLTTREYVNGRESLSNLSPILQMLLSLLLSSLLVAASADFDVKVEYSVDDWATVHTLGKVSLQSIEGNFSGTFKAHSDAKQLGTLLAGKKNGLYQIRSVSSAHPTKHVYSSAKPCLILRSHLMHELFLSISPRTRSLLSATLFPDPLFLDKEEQCPEAVPSDSAHATVVVAAEAALPGPDTQSYLDKMTKEKAARQHGAESDNRSFLAKYWMYIVPVVIFVLVSNAVNPAEGEQ</sequence>
<gene>
    <name evidence="11" type="ORF">PFISCL1PPCAC_23668</name>
</gene>
<reference evidence="11" key="1">
    <citation type="submission" date="2023-10" db="EMBL/GenBank/DDBJ databases">
        <title>Genome assembly of Pristionchus species.</title>
        <authorList>
            <person name="Yoshida K."/>
            <person name="Sommer R.J."/>
        </authorList>
    </citation>
    <scope>NUCLEOTIDE SEQUENCE</scope>
    <source>
        <strain evidence="11">RS5133</strain>
    </source>
</reference>
<dbReference type="Pfam" id="PF21203">
    <property type="entry name" value="ECM10"/>
    <property type="match status" value="1"/>
</dbReference>
<evidence type="ECO:0000256" key="5">
    <source>
        <dbReference type="ARBA" id="ARBA00022729"/>
    </source>
</evidence>
<comment type="similarity">
    <text evidence="2">Belongs to the EMC10 family.</text>
</comment>
<evidence type="ECO:0000313" key="11">
    <source>
        <dbReference type="EMBL" id="GMT32371.1"/>
    </source>
</evidence>
<dbReference type="CDD" id="cd22209">
    <property type="entry name" value="EMC10"/>
    <property type="match status" value="1"/>
</dbReference>
<name>A0AAV5WJC1_9BILA</name>
<dbReference type="Proteomes" id="UP001432322">
    <property type="component" value="Unassembled WGS sequence"/>
</dbReference>
<feature type="non-terminal residue" evidence="11">
    <location>
        <position position="1"/>
    </location>
</feature>